<evidence type="ECO:0000313" key="3">
    <source>
        <dbReference type="Proteomes" id="UP000324800"/>
    </source>
</evidence>
<protein>
    <submittedName>
        <fullName evidence="2">Uncharacterized protein</fullName>
    </submittedName>
</protein>
<accession>A0A5J4U330</accession>
<reference evidence="2 3" key="1">
    <citation type="submission" date="2019-03" db="EMBL/GenBank/DDBJ databases">
        <title>Single cell metagenomics reveals metabolic interactions within the superorganism composed of flagellate Streblomastix strix and complex community of Bacteroidetes bacteria on its surface.</title>
        <authorList>
            <person name="Treitli S.C."/>
            <person name="Kolisko M."/>
            <person name="Husnik F."/>
            <person name="Keeling P."/>
            <person name="Hampl V."/>
        </authorList>
    </citation>
    <scope>NUCLEOTIDE SEQUENCE [LARGE SCALE GENOMIC DNA]</scope>
    <source>
        <strain evidence="2">ST1C</strain>
    </source>
</reference>
<dbReference type="EMBL" id="SNRW01021224">
    <property type="protein sequence ID" value="KAA6364784.1"/>
    <property type="molecule type" value="Genomic_DNA"/>
</dbReference>
<evidence type="ECO:0000256" key="1">
    <source>
        <dbReference type="SAM" id="Phobius"/>
    </source>
</evidence>
<feature type="non-terminal residue" evidence="2">
    <location>
        <position position="1"/>
    </location>
</feature>
<keyword evidence="1" id="KW-0812">Transmembrane</keyword>
<gene>
    <name evidence="2" type="ORF">EZS28_039687</name>
</gene>
<sequence length="70" mass="7358">CVYAGIGGISRFCTLLVDVVICLGLSTVCVAVCSTCGIGLLEFCQSLVIAFIFRRGSFVYINGGFVVGKK</sequence>
<organism evidence="2 3">
    <name type="scientific">Streblomastix strix</name>
    <dbReference type="NCBI Taxonomy" id="222440"/>
    <lineage>
        <taxon>Eukaryota</taxon>
        <taxon>Metamonada</taxon>
        <taxon>Preaxostyla</taxon>
        <taxon>Oxymonadida</taxon>
        <taxon>Streblomastigidae</taxon>
        <taxon>Streblomastix</taxon>
    </lineage>
</organism>
<evidence type="ECO:0000313" key="2">
    <source>
        <dbReference type="EMBL" id="KAA6364784.1"/>
    </source>
</evidence>
<feature type="transmembrane region" description="Helical" evidence="1">
    <location>
        <begin position="12"/>
        <end position="41"/>
    </location>
</feature>
<feature type="transmembrane region" description="Helical" evidence="1">
    <location>
        <begin position="47"/>
        <end position="67"/>
    </location>
</feature>
<dbReference type="AlphaFoldDB" id="A0A5J4U330"/>
<keyword evidence="1" id="KW-0472">Membrane</keyword>
<proteinExistence type="predicted"/>
<keyword evidence="1" id="KW-1133">Transmembrane helix</keyword>
<name>A0A5J4U330_9EUKA</name>
<dbReference type="Proteomes" id="UP000324800">
    <property type="component" value="Unassembled WGS sequence"/>
</dbReference>
<comment type="caution">
    <text evidence="2">The sequence shown here is derived from an EMBL/GenBank/DDBJ whole genome shotgun (WGS) entry which is preliminary data.</text>
</comment>